<dbReference type="PROSITE" id="PS51725">
    <property type="entry name" value="ABM"/>
    <property type="match status" value="1"/>
</dbReference>
<accession>A0ABQ2KRB9</accession>
<sequence length="97" mass="11761">MILEAAMLQVKPDRTGKFEHDFREASDYICQISGYLGHELQKCLEDEHKYLLLVRWETLEDHTEGFRGSPQYLEWKRLLHDYYEPFPIVEHFTRIYP</sequence>
<proteinExistence type="predicted"/>
<dbReference type="InterPro" id="IPR007138">
    <property type="entry name" value="ABM_dom"/>
</dbReference>
<keyword evidence="3" id="KW-1185">Reference proteome</keyword>
<feature type="domain" description="ABM" evidence="1">
    <location>
        <begin position="2"/>
        <end position="92"/>
    </location>
</feature>
<dbReference type="InterPro" id="IPR011008">
    <property type="entry name" value="Dimeric_a/b-barrel"/>
</dbReference>
<evidence type="ECO:0000313" key="2">
    <source>
        <dbReference type="EMBL" id="GGN91020.1"/>
    </source>
</evidence>
<reference evidence="3" key="1">
    <citation type="journal article" date="2019" name="Int. J. Syst. Evol. Microbiol.">
        <title>The Global Catalogue of Microorganisms (GCM) 10K type strain sequencing project: providing services to taxonomists for standard genome sequencing and annotation.</title>
        <authorList>
            <consortium name="The Broad Institute Genomics Platform"/>
            <consortium name="The Broad Institute Genome Sequencing Center for Infectious Disease"/>
            <person name="Wu L."/>
            <person name="Ma J."/>
        </authorList>
    </citation>
    <scope>NUCLEOTIDE SEQUENCE [LARGE SCALE GENOMIC DNA]</scope>
    <source>
        <strain evidence="3">CGMCC 1.6964</strain>
    </source>
</reference>
<dbReference type="Proteomes" id="UP000606653">
    <property type="component" value="Unassembled WGS sequence"/>
</dbReference>
<dbReference type="RefSeq" id="WP_018975147.1">
    <property type="nucleotide sequence ID" value="NZ_BMLN01000001.1"/>
</dbReference>
<protein>
    <recommendedName>
        <fullName evidence="1">ABM domain-containing protein</fullName>
    </recommendedName>
</protein>
<evidence type="ECO:0000259" key="1">
    <source>
        <dbReference type="PROSITE" id="PS51725"/>
    </source>
</evidence>
<dbReference type="SUPFAM" id="SSF54909">
    <property type="entry name" value="Dimeric alpha+beta barrel"/>
    <property type="match status" value="1"/>
</dbReference>
<evidence type="ECO:0000313" key="3">
    <source>
        <dbReference type="Proteomes" id="UP000606653"/>
    </source>
</evidence>
<dbReference type="EMBL" id="BMLN01000001">
    <property type="protein sequence ID" value="GGN91020.1"/>
    <property type="molecule type" value="Genomic_DNA"/>
</dbReference>
<name>A0ABQ2KRB9_9BACL</name>
<comment type="caution">
    <text evidence="2">The sequence shown here is derived from an EMBL/GenBank/DDBJ whole genome shotgun (WGS) entry which is preliminary data.</text>
</comment>
<dbReference type="Gene3D" id="3.30.70.100">
    <property type="match status" value="1"/>
</dbReference>
<dbReference type="Pfam" id="PF03992">
    <property type="entry name" value="ABM"/>
    <property type="match status" value="1"/>
</dbReference>
<gene>
    <name evidence="2" type="primary">yczJ</name>
    <name evidence="2" type="ORF">GCM10010969_02120</name>
</gene>
<organism evidence="2 3">
    <name type="scientific">Saccharibacillus kuerlensis</name>
    <dbReference type="NCBI Taxonomy" id="459527"/>
    <lineage>
        <taxon>Bacteria</taxon>
        <taxon>Bacillati</taxon>
        <taxon>Bacillota</taxon>
        <taxon>Bacilli</taxon>
        <taxon>Bacillales</taxon>
        <taxon>Paenibacillaceae</taxon>
        <taxon>Saccharibacillus</taxon>
    </lineage>
</organism>